<reference evidence="2 3" key="1">
    <citation type="submission" date="2018-03" db="EMBL/GenBank/DDBJ databases">
        <authorList>
            <person name="Keele B.F."/>
        </authorList>
    </citation>
    <scope>NUCLEOTIDE SEQUENCE [LARGE SCALE GENOMIC DNA]</scope>
    <source>
        <strain evidence="2 3">YL28-9</strain>
    </source>
</reference>
<organism evidence="2 3">
    <name type="scientific">Pedobacter yulinensis</name>
    <dbReference type="NCBI Taxonomy" id="2126353"/>
    <lineage>
        <taxon>Bacteria</taxon>
        <taxon>Pseudomonadati</taxon>
        <taxon>Bacteroidota</taxon>
        <taxon>Sphingobacteriia</taxon>
        <taxon>Sphingobacteriales</taxon>
        <taxon>Sphingobacteriaceae</taxon>
        <taxon>Pedobacter</taxon>
    </lineage>
</organism>
<name>A0A2T3HPJ1_9SPHI</name>
<dbReference type="EMBL" id="PYLS01000004">
    <property type="protein sequence ID" value="PST84346.1"/>
    <property type="molecule type" value="Genomic_DNA"/>
</dbReference>
<evidence type="ECO:0000313" key="3">
    <source>
        <dbReference type="Proteomes" id="UP000240912"/>
    </source>
</evidence>
<evidence type="ECO:0000259" key="1">
    <source>
        <dbReference type="PROSITE" id="PS51729"/>
    </source>
</evidence>
<accession>A0A2T3HPJ1</accession>
<dbReference type="PANTHER" id="PTHR31435">
    <property type="entry name" value="PROTEIN NATD1"/>
    <property type="match status" value="1"/>
</dbReference>
<dbReference type="InterPro" id="IPR016181">
    <property type="entry name" value="Acyl_CoA_acyltransferase"/>
</dbReference>
<evidence type="ECO:0000313" key="2">
    <source>
        <dbReference type="EMBL" id="PST84346.1"/>
    </source>
</evidence>
<dbReference type="PROSITE" id="PS51729">
    <property type="entry name" value="GNAT_YJDJ"/>
    <property type="match status" value="1"/>
</dbReference>
<dbReference type="Gene3D" id="3.40.630.30">
    <property type="match status" value="1"/>
</dbReference>
<feature type="domain" description="N-acetyltransferase" evidence="1">
    <location>
        <begin position="10"/>
        <end position="95"/>
    </location>
</feature>
<dbReference type="PANTHER" id="PTHR31435:SF10">
    <property type="entry name" value="BSR4717 PROTEIN"/>
    <property type="match status" value="1"/>
</dbReference>
<proteinExistence type="predicted"/>
<dbReference type="GO" id="GO:0016740">
    <property type="term" value="F:transferase activity"/>
    <property type="evidence" value="ECO:0007669"/>
    <property type="project" value="UniProtKB-KW"/>
</dbReference>
<sequence>MKTFENSKVTKNEKLQRFELAVEEDLAILEYREKGGVYSLVHTEVPVPLRGKGIANFLIEQTLKQLEREGHQIRPLCRAVSAFVERHPEWERLLART</sequence>
<dbReference type="RefSeq" id="WP_107214445.1">
    <property type="nucleotide sequence ID" value="NZ_KZ686268.1"/>
</dbReference>
<keyword evidence="3" id="KW-1185">Reference proteome</keyword>
<dbReference type="Proteomes" id="UP000240912">
    <property type="component" value="Unassembled WGS sequence"/>
</dbReference>
<dbReference type="SUPFAM" id="SSF55729">
    <property type="entry name" value="Acyl-CoA N-acyltransferases (Nat)"/>
    <property type="match status" value="1"/>
</dbReference>
<dbReference type="AlphaFoldDB" id="A0A2T3HPJ1"/>
<dbReference type="InterPro" id="IPR045057">
    <property type="entry name" value="Gcn5-rel_NAT"/>
</dbReference>
<keyword evidence="2" id="KW-0808">Transferase</keyword>
<dbReference type="InterPro" id="IPR031165">
    <property type="entry name" value="GNAT_YJDJ"/>
</dbReference>
<dbReference type="OrthoDB" id="1120671at2"/>
<dbReference type="Pfam" id="PF14542">
    <property type="entry name" value="Acetyltransf_CG"/>
    <property type="match status" value="1"/>
</dbReference>
<gene>
    <name evidence="2" type="ORF">C7T94_06420</name>
</gene>
<comment type="caution">
    <text evidence="2">The sequence shown here is derived from an EMBL/GenBank/DDBJ whole genome shotgun (WGS) entry which is preliminary data.</text>
</comment>
<protein>
    <submittedName>
        <fullName evidence="2">N-acetyltransferase</fullName>
    </submittedName>
</protein>